<protein>
    <submittedName>
        <fullName evidence="5">Gfo/Idh/MocA family oxidoreductase</fullName>
    </submittedName>
</protein>
<proteinExistence type="inferred from homology"/>
<evidence type="ECO:0000259" key="4">
    <source>
        <dbReference type="Pfam" id="PF22725"/>
    </source>
</evidence>
<evidence type="ECO:0000259" key="3">
    <source>
        <dbReference type="Pfam" id="PF01408"/>
    </source>
</evidence>
<dbReference type="PANTHER" id="PTHR22604:SF105">
    <property type="entry name" value="TRANS-1,2-DIHYDROBENZENE-1,2-DIOL DEHYDROGENASE"/>
    <property type="match status" value="1"/>
</dbReference>
<dbReference type="GO" id="GO:0000166">
    <property type="term" value="F:nucleotide binding"/>
    <property type="evidence" value="ECO:0007669"/>
    <property type="project" value="InterPro"/>
</dbReference>
<dbReference type="InterPro" id="IPR008354">
    <property type="entry name" value="Glc-Fru_OxRdtase_bac"/>
</dbReference>
<dbReference type="NCBIfam" id="NF041392">
    <property type="entry name" value="XylDh_Gfo6_Halo"/>
    <property type="match status" value="1"/>
</dbReference>
<keyword evidence="2" id="KW-0560">Oxidoreductase</keyword>
<dbReference type="SUPFAM" id="SSF51735">
    <property type="entry name" value="NAD(P)-binding Rossmann-fold domains"/>
    <property type="match status" value="1"/>
</dbReference>
<organism evidence="5 6">
    <name type="scientific">Natronoarchaeum mannanilyticum</name>
    <dbReference type="NCBI Taxonomy" id="926360"/>
    <lineage>
        <taxon>Archaea</taxon>
        <taxon>Methanobacteriati</taxon>
        <taxon>Methanobacteriota</taxon>
        <taxon>Stenosarchaea group</taxon>
        <taxon>Halobacteria</taxon>
        <taxon>Halobacteriales</taxon>
        <taxon>Natronoarchaeaceae</taxon>
    </lineage>
</organism>
<dbReference type="InterPro" id="IPR000683">
    <property type="entry name" value="Gfo/Idh/MocA-like_OxRdtase_N"/>
</dbReference>
<dbReference type="Gene3D" id="3.30.360.10">
    <property type="entry name" value="Dihydrodipicolinate Reductase, domain 2"/>
    <property type="match status" value="1"/>
</dbReference>
<dbReference type="PANTHER" id="PTHR22604">
    <property type="entry name" value="OXIDOREDUCTASES"/>
    <property type="match status" value="1"/>
</dbReference>
<dbReference type="Pfam" id="PF22725">
    <property type="entry name" value="GFO_IDH_MocA_C3"/>
    <property type="match status" value="1"/>
</dbReference>
<name>A0AAV3T926_9EURY</name>
<evidence type="ECO:0000256" key="1">
    <source>
        <dbReference type="ARBA" id="ARBA00010928"/>
    </source>
</evidence>
<dbReference type="Proteomes" id="UP001500420">
    <property type="component" value="Unassembled WGS sequence"/>
</dbReference>
<keyword evidence="6" id="KW-1185">Reference proteome</keyword>
<dbReference type="RefSeq" id="WP_343773746.1">
    <property type="nucleotide sequence ID" value="NZ_BAAADV010000003.1"/>
</dbReference>
<dbReference type="SUPFAM" id="SSF55347">
    <property type="entry name" value="Glyceraldehyde-3-phosphate dehydrogenase-like, C-terminal domain"/>
    <property type="match status" value="1"/>
</dbReference>
<dbReference type="Pfam" id="PF01408">
    <property type="entry name" value="GFO_IDH_MocA"/>
    <property type="match status" value="1"/>
</dbReference>
<dbReference type="Gene3D" id="3.40.50.720">
    <property type="entry name" value="NAD(P)-binding Rossmann-like Domain"/>
    <property type="match status" value="1"/>
</dbReference>
<comment type="caution">
    <text evidence="5">The sequence shown here is derived from an EMBL/GenBank/DDBJ whole genome shotgun (WGS) entry which is preliminary data.</text>
</comment>
<evidence type="ECO:0000256" key="2">
    <source>
        <dbReference type="ARBA" id="ARBA00023002"/>
    </source>
</evidence>
<comment type="similarity">
    <text evidence="1">Belongs to the Gfo/Idh/MocA family.</text>
</comment>
<gene>
    <name evidence="5" type="ORF">GCM10009020_18870</name>
</gene>
<feature type="domain" description="GFO/IDH/MocA-like oxidoreductase" evidence="4">
    <location>
        <begin position="164"/>
        <end position="285"/>
    </location>
</feature>
<dbReference type="GO" id="GO:0016491">
    <property type="term" value="F:oxidoreductase activity"/>
    <property type="evidence" value="ECO:0007669"/>
    <property type="project" value="UniProtKB-KW"/>
</dbReference>
<accession>A0AAV3T926</accession>
<feature type="domain" description="Gfo/Idh/MocA-like oxidoreductase N-terminal" evidence="3">
    <location>
        <begin position="33"/>
        <end position="154"/>
    </location>
</feature>
<reference evidence="5 6" key="1">
    <citation type="journal article" date="2019" name="Int. J. Syst. Evol. Microbiol.">
        <title>The Global Catalogue of Microorganisms (GCM) 10K type strain sequencing project: providing services to taxonomists for standard genome sequencing and annotation.</title>
        <authorList>
            <consortium name="The Broad Institute Genomics Platform"/>
            <consortium name="The Broad Institute Genome Sequencing Center for Infectious Disease"/>
            <person name="Wu L."/>
            <person name="Ma J."/>
        </authorList>
    </citation>
    <scope>NUCLEOTIDE SEQUENCE [LARGE SCALE GENOMIC DNA]</scope>
    <source>
        <strain evidence="5 6">JCM 16328</strain>
    </source>
</reference>
<dbReference type="InterPro" id="IPR055170">
    <property type="entry name" value="GFO_IDH_MocA-like_dom"/>
</dbReference>
<dbReference type="EMBL" id="BAAADV010000003">
    <property type="protein sequence ID" value="GAA0672406.1"/>
    <property type="molecule type" value="Genomic_DNA"/>
</dbReference>
<dbReference type="PRINTS" id="PR01775">
    <property type="entry name" value="GLFROXRDTASE"/>
</dbReference>
<dbReference type="AlphaFoldDB" id="A0AAV3T926"/>
<dbReference type="InterPro" id="IPR049838">
    <property type="entry name" value="XacA-like"/>
</dbReference>
<evidence type="ECO:0000313" key="6">
    <source>
        <dbReference type="Proteomes" id="UP001500420"/>
    </source>
</evidence>
<dbReference type="InterPro" id="IPR036291">
    <property type="entry name" value="NAD(P)-bd_dom_sf"/>
</dbReference>
<evidence type="ECO:0000313" key="5">
    <source>
        <dbReference type="EMBL" id="GAA0672406.1"/>
    </source>
</evidence>
<dbReference type="InterPro" id="IPR050984">
    <property type="entry name" value="Gfo/Idh/MocA_domain"/>
</dbReference>
<sequence length="366" mass="39683">MGERARENAGNVGRHFADFTRRDWEQSVEGGPIRFAVVGVGGFARNRALPAIKDVAATETTVLVSRSIGESDPVVDEYGVDAVLGYDEFHDGAATESYDAVYVATPNLFHRDYAESAARYGKHVLCEKPLAASAEDAAAMVDACDDADVTLMTAYRLQFEPAARRTREIIREGCIGRPVQIHSNFSTKLLDNFGPGHWRLDPDVAGGGALLDIGVYPLNTSRFLLGEDPVAVQGATNSWDPAFDRVDEHAAFQLAFPDGVVASCSTTFNGQPNSQLQIVGTEGSISIDSPYGDVPQEIVVECGDMRMEYTGPPVDDVVEEVAYFANHILTDRRPEPDGRDGLADLQAAEAVYESAETGERIEIDYL</sequence>